<proteinExistence type="predicted"/>
<feature type="region of interest" description="Disordered" evidence="1">
    <location>
        <begin position="367"/>
        <end position="396"/>
    </location>
</feature>
<feature type="domain" description="PDZ" evidence="2">
    <location>
        <begin position="274"/>
        <end position="351"/>
    </location>
</feature>
<accession>M3J8M0</accession>
<comment type="caution">
    <text evidence="3">The sequence shown here is derived from an EMBL/GenBank/DDBJ whole genome shotgun (WGS) entry which is preliminary data.</text>
</comment>
<evidence type="ECO:0000313" key="3">
    <source>
        <dbReference type="EMBL" id="EMG29718.1"/>
    </source>
</evidence>
<dbReference type="Pfam" id="PF17820">
    <property type="entry name" value="PDZ_6"/>
    <property type="match status" value="1"/>
</dbReference>
<name>M3J8M0_9BACT</name>
<dbReference type="RefSeq" id="WP_002953685.1">
    <property type="nucleotide sequence ID" value="NZ_AOTD01000250.1"/>
</dbReference>
<dbReference type="EMBL" id="AOTD01000250">
    <property type="protein sequence ID" value="EMG29718.1"/>
    <property type="molecule type" value="Genomic_DNA"/>
</dbReference>
<gene>
    <name evidence="3" type="ORF">H740_10557</name>
</gene>
<evidence type="ECO:0000259" key="2">
    <source>
        <dbReference type="PROSITE" id="PS50106"/>
    </source>
</evidence>
<reference evidence="3 4" key="1">
    <citation type="submission" date="2013-02" db="EMBL/GenBank/DDBJ databases">
        <title>Co-occurrence of anaerobic bacteria in colorectal carcinomas.</title>
        <authorList>
            <person name="Holt R.A."/>
            <person name="Warren R.L."/>
            <person name="Allen-Vercoe E."/>
            <person name="Pleasance S."/>
            <person name="Freeman D.J."/>
            <person name="Watson P."/>
            <person name="Moore R."/>
            <person name="Cochrane K."/>
        </authorList>
    </citation>
    <scope>NUCLEOTIDE SEQUENCE [LARGE SCALE GENOMIC DNA]</scope>
    <source>
        <strain evidence="3 4">CC57C</strain>
    </source>
</reference>
<dbReference type="Proteomes" id="UP000011782">
    <property type="component" value="Unassembled WGS sequence"/>
</dbReference>
<dbReference type="Gene3D" id="2.30.42.10">
    <property type="match status" value="2"/>
</dbReference>
<dbReference type="SUPFAM" id="SSF50156">
    <property type="entry name" value="PDZ domain-like"/>
    <property type="match status" value="2"/>
</dbReference>
<evidence type="ECO:0000313" key="4">
    <source>
        <dbReference type="Proteomes" id="UP000011782"/>
    </source>
</evidence>
<dbReference type="SMART" id="SM00228">
    <property type="entry name" value="PDZ"/>
    <property type="match status" value="2"/>
</dbReference>
<dbReference type="InterPro" id="IPR041489">
    <property type="entry name" value="PDZ_6"/>
</dbReference>
<dbReference type="STRING" id="1073353.H740_10557"/>
<protein>
    <submittedName>
        <fullName evidence="3">PDZ domain-containing protein</fullName>
    </submittedName>
</protein>
<sequence>MKRAAISRRLDAFLGLARANLPLRGGRICATYKQNGSVNSGLNSATFASQICAARAVKSAVNLSSNSCARSVKYDASLNPREISQKTGLNAKIATNLAPNLMANLARKFCSPLFAVFVICAFAASLRAEPRPTQDDFNACFEKNLPAMVNVAGNGGIAIAPNLIAVPKGEIPVKNYVKFDPYLGLYLVASDAKLEPMKMSDDNATKKSDWVSVTRDLNATVYGHVKAQAQALGELDVLTFDVNGTGAVLSPCCKLRGIAVGGDKFVPSRYLRHFAAYKDVDYGDVGAVFEERDGKLYVKSVDPLGRGAALMVGDEILSVNGEKFESLRELNERILFAKKGERLKFEIKRGDEVLKFGVAVSDDAAKKEQKAPTKADKKASASDAKPQSIPQSSDAASVQKLYGMTFDEKLTVKSVDANSGAAKFGVRVGDKLIQVGQKTVSNRKEALSLLAKSGGQNLLFRRNGFDFFYNAR</sequence>
<dbReference type="Pfam" id="PF13180">
    <property type="entry name" value="PDZ_2"/>
    <property type="match status" value="1"/>
</dbReference>
<evidence type="ECO:0000256" key="1">
    <source>
        <dbReference type="SAM" id="MobiDB-lite"/>
    </source>
</evidence>
<dbReference type="InterPro" id="IPR036034">
    <property type="entry name" value="PDZ_sf"/>
</dbReference>
<dbReference type="AlphaFoldDB" id="M3J8M0"/>
<dbReference type="InterPro" id="IPR055911">
    <property type="entry name" value="DUF7488"/>
</dbReference>
<organism evidence="3 4">
    <name type="scientific">Campylobacter showae CC57C</name>
    <dbReference type="NCBI Taxonomy" id="1073353"/>
    <lineage>
        <taxon>Bacteria</taxon>
        <taxon>Pseudomonadati</taxon>
        <taxon>Campylobacterota</taxon>
        <taxon>Epsilonproteobacteria</taxon>
        <taxon>Campylobacterales</taxon>
        <taxon>Campylobacteraceae</taxon>
        <taxon>Campylobacter</taxon>
    </lineage>
</organism>
<dbReference type="PROSITE" id="PS50106">
    <property type="entry name" value="PDZ"/>
    <property type="match status" value="1"/>
</dbReference>
<dbReference type="PATRIC" id="fig|1073353.3.peg.2253"/>
<feature type="compositionally biased region" description="Basic and acidic residues" evidence="1">
    <location>
        <begin position="367"/>
        <end position="380"/>
    </location>
</feature>
<dbReference type="Pfam" id="PF24314">
    <property type="entry name" value="DUF7488"/>
    <property type="match status" value="1"/>
</dbReference>
<dbReference type="InterPro" id="IPR001478">
    <property type="entry name" value="PDZ"/>
</dbReference>